<dbReference type="EMBL" id="CM001221">
    <property type="protein sequence ID" value="AES96963.1"/>
    <property type="molecule type" value="Genomic_DNA"/>
</dbReference>
<evidence type="ECO:0000313" key="2">
    <source>
        <dbReference type="EnsemblPlants" id="AES96963"/>
    </source>
</evidence>
<evidence type="ECO:0000313" key="1">
    <source>
        <dbReference type="EMBL" id="AES96963.1"/>
    </source>
</evidence>
<gene>
    <name evidence="1" type="ordered locus">MTR_5g043650</name>
</gene>
<dbReference type="PaxDb" id="3880-AES96963"/>
<dbReference type="Proteomes" id="UP000002051">
    <property type="component" value="Chromosome 5"/>
</dbReference>
<evidence type="ECO:0000313" key="3">
    <source>
        <dbReference type="Proteomes" id="UP000002051"/>
    </source>
</evidence>
<keyword evidence="3" id="KW-1185">Reference proteome</keyword>
<dbReference type="EnsemblPlants" id="AES96963">
    <property type="protein sequence ID" value="AES96963"/>
    <property type="gene ID" value="MTR_5g043650"/>
</dbReference>
<protein>
    <submittedName>
        <fullName evidence="1 2">Uncharacterized protein</fullName>
    </submittedName>
</protein>
<dbReference type="AlphaFoldDB" id="G7JXW2"/>
<sequence>MSSPYFILNEKSYCSISLQPNVLSFSLKCFIHSYKNPSSIWFYLRGVTLRTQD</sequence>
<dbReference type="HOGENOM" id="CLU_3071724_0_0_1"/>
<reference evidence="2" key="3">
    <citation type="submission" date="2015-04" db="UniProtKB">
        <authorList>
            <consortium name="EnsemblPlants"/>
        </authorList>
    </citation>
    <scope>IDENTIFICATION</scope>
    <source>
        <strain evidence="2">cv. Jemalong A17</strain>
    </source>
</reference>
<organism evidence="1 3">
    <name type="scientific">Medicago truncatula</name>
    <name type="common">Barrel medic</name>
    <name type="synonym">Medicago tribuloides</name>
    <dbReference type="NCBI Taxonomy" id="3880"/>
    <lineage>
        <taxon>Eukaryota</taxon>
        <taxon>Viridiplantae</taxon>
        <taxon>Streptophyta</taxon>
        <taxon>Embryophyta</taxon>
        <taxon>Tracheophyta</taxon>
        <taxon>Spermatophyta</taxon>
        <taxon>Magnoliopsida</taxon>
        <taxon>eudicotyledons</taxon>
        <taxon>Gunneridae</taxon>
        <taxon>Pentapetalae</taxon>
        <taxon>rosids</taxon>
        <taxon>fabids</taxon>
        <taxon>Fabales</taxon>
        <taxon>Fabaceae</taxon>
        <taxon>Papilionoideae</taxon>
        <taxon>50 kb inversion clade</taxon>
        <taxon>NPAAA clade</taxon>
        <taxon>Hologalegina</taxon>
        <taxon>IRL clade</taxon>
        <taxon>Trifolieae</taxon>
        <taxon>Medicago</taxon>
    </lineage>
</organism>
<proteinExistence type="predicted"/>
<accession>G7JXW2</accession>
<name>G7JXW2_MEDTR</name>
<reference evidence="1 3" key="2">
    <citation type="journal article" date="2014" name="BMC Genomics">
        <title>An improved genome release (version Mt4.0) for the model legume Medicago truncatula.</title>
        <authorList>
            <person name="Tang H."/>
            <person name="Krishnakumar V."/>
            <person name="Bidwell S."/>
            <person name="Rosen B."/>
            <person name="Chan A."/>
            <person name="Zhou S."/>
            <person name="Gentzbittel L."/>
            <person name="Childs K.L."/>
            <person name="Yandell M."/>
            <person name="Gundlach H."/>
            <person name="Mayer K.F."/>
            <person name="Schwartz D.C."/>
            <person name="Town C.D."/>
        </authorList>
    </citation>
    <scope>GENOME REANNOTATION</scope>
    <source>
        <strain evidence="2 3">cv. Jemalong A17</strain>
    </source>
</reference>
<reference evidence="1 3" key="1">
    <citation type="journal article" date="2011" name="Nature">
        <title>The Medicago genome provides insight into the evolution of rhizobial symbioses.</title>
        <authorList>
            <person name="Young N.D."/>
            <person name="Debelle F."/>
            <person name="Oldroyd G.E."/>
            <person name="Geurts R."/>
            <person name="Cannon S.B."/>
            <person name="Udvardi M.K."/>
            <person name="Benedito V.A."/>
            <person name="Mayer K.F."/>
            <person name="Gouzy J."/>
            <person name="Schoof H."/>
            <person name="Van de Peer Y."/>
            <person name="Proost S."/>
            <person name="Cook D.R."/>
            <person name="Meyers B.C."/>
            <person name="Spannagl M."/>
            <person name="Cheung F."/>
            <person name="De Mita S."/>
            <person name="Krishnakumar V."/>
            <person name="Gundlach H."/>
            <person name="Zhou S."/>
            <person name="Mudge J."/>
            <person name="Bharti A.K."/>
            <person name="Murray J.D."/>
            <person name="Naoumkina M.A."/>
            <person name="Rosen B."/>
            <person name="Silverstein K.A."/>
            <person name="Tang H."/>
            <person name="Rombauts S."/>
            <person name="Zhao P.X."/>
            <person name="Zhou P."/>
            <person name="Barbe V."/>
            <person name="Bardou P."/>
            <person name="Bechner M."/>
            <person name="Bellec A."/>
            <person name="Berger A."/>
            <person name="Berges H."/>
            <person name="Bidwell S."/>
            <person name="Bisseling T."/>
            <person name="Choisne N."/>
            <person name="Couloux A."/>
            <person name="Denny R."/>
            <person name="Deshpande S."/>
            <person name="Dai X."/>
            <person name="Doyle J.J."/>
            <person name="Dudez A.M."/>
            <person name="Farmer A.D."/>
            <person name="Fouteau S."/>
            <person name="Franken C."/>
            <person name="Gibelin C."/>
            <person name="Gish J."/>
            <person name="Goldstein S."/>
            <person name="Gonzalez A.J."/>
            <person name="Green P.J."/>
            <person name="Hallab A."/>
            <person name="Hartog M."/>
            <person name="Hua A."/>
            <person name="Humphray S.J."/>
            <person name="Jeong D.H."/>
            <person name="Jing Y."/>
            <person name="Jocker A."/>
            <person name="Kenton S.M."/>
            <person name="Kim D.J."/>
            <person name="Klee K."/>
            <person name="Lai H."/>
            <person name="Lang C."/>
            <person name="Lin S."/>
            <person name="Macmil S.L."/>
            <person name="Magdelenat G."/>
            <person name="Matthews L."/>
            <person name="McCorrison J."/>
            <person name="Monaghan E.L."/>
            <person name="Mun J.H."/>
            <person name="Najar F.Z."/>
            <person name="Nicholson C."/>
            <person name="Noirot C."/>
            <person name="O'Bleness M."/>
            <person name="Paule C.R."/>
            <person name="Poulain J."/>
            <person name="Prion F."/>
            <person name="Qin B."/>
            <person name="Qu C."/>
            <person name="Retzel E.F."/>
            <person name="Riddle C."/>
            <person name="Sallet E."/>
            <person name="Samain S."/>
            <person name="Samson N."/>
            <person name="Sanders I."/>
            <person name="Saurat O."/>
            <person name="Scarpelli C."/>
            <person name="Schiex T."/>
            <person name="Segurens B."/>
            <person name="Severin A.J."/>
            <person name="Sherrier D.J."/>
            <person name="Shi R."/>
            <person name="Sims S."/>
            <person name="Singer S.R."/>
            <person name="Sinharoy S."/>
            <person name="Sterck L."/>
            <person name="Viollet A."/>
            <person name="Wang B.B."/>
            <person name="Wang K."/>
            <person name="Wang M."/>
            <person name="Wang X."/>
            <person name="Warfsmann J."/>
            <person name="Weissenbach J."/>
            <person name="White D.D."/>
            <person name="White J.D."/>
            <person name="Wiley G.B."/>
            <person name="Wincker P."/>
            <person name="Xing Y."/>
            <person name="Yang L."/>
            <person name="Yao Z."/>
            <person name="Ying F."/>
            <person name="Zhai J."/>
            <person name="Zhou L."/>
            <person name="Zuber A."/>
            <person name="Denarie J."/>
            <person name="Dixon R.A."/>
            <person name="May G.D."/>
            <person name="Schwartz D.C."/>
            <person name="Rogers J."/>
            <person name="Quetier F."/>
            <person name="Town C.D."/>
            <person name="Roe B.A."/>
        </authorList>
    </citation>
    <scope>NUCLEOTIDE SEQUENCE [LARGE SCALE GENOMIC DNA]</scope>
    <source>
        <strain evidence="1">A17</strain>
        <strain evidence="2 3">cv. Jemalong A17</strain>
    </source>
</reference>